<dbReference type="NCBIfam" id="TIGR00211">
    <property type="entry name" value="glyS"/>
    <property type="match status" value="1"/>
</dbReference>
<evidence type="ECO:0000256" key="6">
    <source>
        <dbReference type="ARBA" id="ARBA00023146"/>
    </source>
</evidence>
<dbReference type="EMBL" id="BJXB01000031">
    <property type="protein sequence ID" value="GEM49282.1"/>
    <property type="molecule type" value="Genomic_DNA"/>
</dbReference>
<dbReference type="Pfam" id="PF02092">
    <property type="entry name" value="tRNA_synt_2f"/>
    <property type="match status" value="1"/>
</dbReference>
<dbReference type="InterPro" id="IPR006194">
    <property type="entry name" value="Gly-tRNA-synth_heterodimer"/>
</dbReference>
<dbReference type="GO" id="GO:0004820">
    <property type="term" value="F:glycine-tRNA ligase activity"/>
    <property type="evidence" value="ECO:0007669"/>
    <property type="project" value="UniProtKB-UniRule"/>
</dbReference>
<dbReference type="HAMAP" id="MF_00255">
    <property type="entry name" value="Gly_tRNA_synth_beta"/>
    <property type="match status" value="1"/>
</dbReference>
<dbReference type="SUPFAM" id="SSF109604">
    <property type="entry name" value="HD-domain/PDEase-like"/>
    <property type="match status" value="1"/>
</dbReference>
<evidence type="ECO:0000256" key="8">
    <source>
        <dbReference type="HAMAP-Rule" id="MF_00255"/>
    </source>
</evidence>
<proteinExistence type="inferred from homology"/>
<keyword evidence="2 8" id="KW-0436">Ligase</keyword>
<keyword evidence="8" id="KW-0963">Cytoplasm</keyword>
<name>A0A511N8Z3_DEIC1</name>
<keyword evidence="3 8" id="KW-0547">Nucleotide-binding</keyword>
<keyword evidence="5 8" id="KW-0648">Protein biosynthesis</keyword>
<keyword evidence="6 8" id="KW-0030">Aminoacyl-tRNA synthetase</keyword>
<evidence type="ECO:0000256" key="7">
    <source>
        <dbReference type="ARBA" id="ARBA00047937"/>
    </source>
</evidence>
<evidence type="ECO:0000256" key="1">
    <source>
        <dbReference type="ARBA" id="ARBA00008226"/>
    </source>
</evidence>
<dbReference type="PROSITE" id="PS50861">
    <property type="entry name" value="AA_TRNA_LIGASE_II_GLYAB"/>
    <property type="match status" value="1"/>
</dbReference>
<evidence type="ECO:0000313" key="9">
    <source>
        <dbReference type="EMBL" id="GEM49282.1"/>
    </source>
</evidence>
<dbReference type="GO" id="GO:0005829">
    <property type="term" value="C:cytosol"/>
    <property type="evidence" value="ECO:0007669"/>
    <property type="project" value="TreeGrafter"/>
</dbReference>
<accession>A0A511N8Z3</accession>
<dbReference type="InterPro" id="IPR015944">
    <property type="entry name" value="Gly-tRNA-synth_bsu"/>
</dbReference>
<sequence>MILLFEIGTEELPAFYVDEGREGLEALLSERLKQARLGFETIELFSTPRRLAARVSGLPERQERQVTERRGPSVKAGEKAAQGFAGSIGKTLSDLTEKDGYYYVTLTDEGKSTAELLPDLLANVVRDLPAKRKMRWGAVEDCQFVRPVQWLVALLDNEVLPVQVAGLTASRTTKGHRFMAPTPFDIETAASYEKQLEEAFVIADQQKRYDAVIEAAKGALEVGQSLEWHDDLVSEIVNLVEYPTAYLGRFDEKYLKLPDEVLAETMMVHQRYFPVKGEKRLVNGFVVISNNRVPDVSVPMKGYVQVLDGRLSDALFFWNNDTQKTLLEHRERLSGMAFQKGLGNMLDKQTRLRDLSQRLAAQLGADSGVVSQAAEVFKADLATQLVYEYADLAGVVGKAYALNEGRTPEVADALEQGVKPVTAEAELPATLAGAVLSLADRLDTLVGFFSIGKAPSGSADPFGLRRLGIGAVRLIAAFGIEVSLMDLLKEAAAVYASQNIEVSEASLTQLETFLWERFSGLMTSGGYSVQGVRAARESASNFYAAAWRIALLKELAQQPEFEDLATLYKRAANLSKDVQASEVQLDLAEHDSERALFAALKELQESSTQLEQAAKASFPAWDIAESTESKLPLDSQIRQVVLIKPILDAFFNDVMVMVEDEKLRSNRLSALAQVREAVQGLAHLELL</sequence>
<evidence type="ECO:0000256" key="2">
    <source>
        <dbReference type="ARBA" id="ARBA00022598"/>
    </source>
</evidence>
<dbReference type="OrthoDB" id="9775440at2"/>
<dbReference type="Proteomes" id="UP000321306">
    <property type="component" value="Unassembled WGS sequence"/>
</dbReference>
<organism evidence="9 10">
    <name type="scientific">Deinococcus cellulosilyticus (strain DSM 18568 / NBRC 106333 / KACC 11606 / 5516J-15)</name>
    <dbReference type="NCBI Taxonomy" id="1223518"/>
    <lineage>
        <taxon>Bacteria</taxon>
        <taxon>Thermotogati</taxon>
        <taxon>Deinococcota</taxon>
        <taxon>Deinococci</taxon>
        <taxon>Deinococcales</taxon>
        <taxon>Deinococcaceae</taxon>
        <taxon>Deinococcus</taxon>
    </lineage>
</organism>
<gene>
    <name evidence="8 9" type="primary">glyS</name>
    <name evidence="9" type="ORF">DC3_49170</name>
</gene>
<dbReference type="PANTHER" id="PTHR30075">
    <property type="entry name" value="GLYCYL-TRNA SYNTHETASE"/>
    <property type="match status" value="1"/>
</dbReference>
<keyword evidence="10" id="KW-1185">Reference proteome</keyword>
<comment type="catalytic activity">
    <reaction evidence="7 8">
        <text>tRNA(Gly) + glycine + ATP = glycyl-tRNA(Gly) + AMP + diphosphate</text>
        <dbReference type="Rhea" id="RHEA:16013"/>
        <dbReference type="Rhea" id="RHEA-COMP:9664"/>
        <dbReference type="Rhea" id="RHEA-COMP:9683"/>
        <dbReference type="ChEBI" id="CHEBI:30616"/>
        <dbReference type="ChEBI" id="CHEBI:33019"/>
        <dbReference type="ChEBI" id="CHEBI:57305"/>
        <dbReference type="ChEBI" id="CHEBI:78442"/>
        <dbReference type="ChEBI" id="CHEBI:78522"/>
        <dbReference type="ChEBI" id="CHEBI:456215"/>
        <dbReference type="EC" id="6.1.1.14"/>
    </reaction>
</comment>
<dbReference type="PANTHER" id="PTHR30075:SF2">
    <property type="entry name" value="GLYCINE--TRNA LIGASE, CHLOROPLASTIC_MITOCHONDRIAL 2"/>
    <property type="match status" value="1"/>
</dbReference>
<dbReference type="RefSeq" id="WP_146889537.1">
    <property type="nucleotide sequence ID" value="NZ_BJXB01000031.1"/>
</dbReference>
<reference evidence="9 10" key="1">
    <citation type="submission" date="2019-07" db="EMBL/GenBank/DDBJ databases">
        <title>Whole genome shotgun sequence of Deinococcus cellulosilyticus NBRC 106333.</title>
        <authorList>
            <person name="Hosoyama A."/>
            <person name="Uohara A."/>
            <person name="Ohji S."/>
            <person name="Ichikawa N."/>
        </authorList>
    </citation>
    <scope>NUCLEOTIDE SEQUENCE [LARGE SCALE GENOMIC DNA]</scope>
    <source>
        <strain evidence="9 10">NBRC 106333</strain>
    </source>
</reference>
<protein>
    <recommendedName>
        <fullName evidence="8">Glycine--tRNA ligase beta subunit</fullName>
        <ecNumber evidence="8">6.1.1.14</ecNumber>
    </recommendedName>
    <alternativeName>
        <fullName evidence="8">Glycyl-tRNA synthetase beta subunit</fullName>
        <shortName evidence="8">GlyRS</shortName>
    </alternativeName>
</protein>
<dbReference type="GO" id="GO:0005524">
    <property type="term" value="F:ATP binding"/>
    <property type="evidence" value="ECO:0007669"/>
    <property type="project" value="UniProtKB-UniRule"/>
</dbReference>
<dbReference type="AlphaFoldDB" id="A0A511N8Z3"/>
<comment type="subunit">
    <text evidence="8">Tetramer of two alpha and two beta subunits.</text>
</comment>
<evidence type="ECO:0000256" key="5">
    <source>
        <dbReference type="ARBA" id="ARBA00022917"/>
    </source>
</evidence>
<dbReference type="PRINTS" id="PR01045">
    <property type="entry name" value="TRNASYNTHGB"/>
</dbReference>
<dbReference type="GO" id="GO:0006426">
    <property type="term" value="P:glycyl-tRNA aminoacylation"/>
    <property type="evidence" value="ECO:0007669"/>
    <property type="project" value="UniProtKB-UniRule"/>
</dbReference>
<comment type="similarity">
    <text evidence="1 8">Belongs to the class-II aminoacyl-tRNA synthetase family.</text>
</comment>
<evidence type="ECO:0000313" key="10">
    <source>
        <dbReference type="Proteomes" id="UP000321306"/>
    </source>
</evidence>
<comment type="caution">
    <text evidence="9">The sequence shown here is derived from an EMBL/GenBank/DDBJ whole genome shotgun (WGS) entry which is preliminary data.</text>
</comment>
<dbReference type="EC" id="6.1.1.14" evidence="8"/>
<comment type="subcellular location">
    <subcellularLocation>
        <location evidence="8">Cytoplasm</location>
    </subcellularLocation>
</comment>
<evidence type="ECO:0000256" key="3">
    <source>
        <dbReference type="ARBA" id="ARBA00022741"/>
    </source>
</evidence>
<evidence type="ECO:0000256" key="4">
    <source>
        <dbReference type="ARBA" id="ARBA00022840"/>
    </source>
</evidence>
<keyword evidence="4 8" id="KW-0067">ATP-binding</keyword>